<dbReference type="PROSITE" id="PS50943">
    <property type="entry name" value="HTH_CROC1"/>
    <property type="match status" value="1"/>
</dbReference>
<protein>
    <submittedName>
        <fullName evidence="2">Helix-turn-helix domain-containing protein</fullName>
    </submittedName>
</protein>
<reference evidence="2 3" key="1">
    <citation type="submission" date="2024-08" db="EMBL/GenBank/DDBJ databases">
        <title>Genome mining of Saccharopolyspora cebuensis PGLac3 from Nigerian medicinal plant.</title>
        <authorList>
            <person name="Ezeobiora C.E."/>
            <person name="Igbokwe N.H."/>
            <person name="Amin D.H."/>
            <person name="Mendie U.E."/>
        </authorList>
    </citation>
    <scope>NUCLEOTIDE SEQUENCE [LARGE SCALE GENOMIC DNA]</scope>
    <source>
        <strain evidence="2 3">PGLac3</strain>
    </source>
</reference>
<dbReference type="EMBL" id="JBGEHV010000030">
    <property type="protein sequence ID" value="MEY8041055.1"/>
    <property type="molecule type" value="Genomic_DNA"/>
</dbReference>
<proteinExistence type="predicted"/>
<dbReference type="RefSeq" id="WP_345368305.1">
    <property type="nucleotide sequence ID" value="NZ_BAABII010000035.1"/>
</dbReference>
<dbReference type="Gene3D" id="1.10.260.40">
    <property type="entry name" value="lambda repressor-like DNA-binding domains"/>
    <property type="match status" value="1"/>
</dbReference>
<dbReference type="Proteomes" id="UP001564626">
    <property type="component" value="Unassembled WGS sequence"/>
</dbReference>
<feature type="domain" description="HTH cro/C1-type" evidence="1">
    <location>
        <begin position="12"/>
        <end position="68"/>
    </location>
</feature>
<comment type="caution">
    <text evidence="2">The sequence shown here is derived from an EMBL/GenBank/DDBJ whole genome shotgun (WGS) entry which is preliminary data.</text>
</comment>
<dbReference type="InterPro" id="IPR010982">
    <property type="entry name" value="Lambda_DNA-bd_dom_sf"/>
</dbReference>
<evidence type="ECO:0000313" key="2">
    <source>
        <dbReference type="EMBL" id="MEY8041055.1"/>
    </source>
</evidence>
<dbReference type="SUPFAM" id="SSF47413">
    <property type="entry name" value="lambda repressor-like DNA-binding domains"/>
    <property type="match status" value="1"/>
</dbReference>
<accession>A0ABV4CIY4</accession>
<organism evidence="2 3">
    <name type="scientific">Saccharopolyspora cebuensis</name>
    <dbReference type="NCBI Taxonomy" id="418759"/>
    <lineage>
        <taxon>Bacteria</taxon>
        <taxon>Bacillati</taxon>
        <taxon>Actinomycetota</taxon>
        <taxon>Actinomycetes</taxon>
        <taxon>Pseudonocardiales</taxon>
        <taxon>Pseudonocardiaceae</taxon>
        <taxon>Saccharopolyspora</taxon>
    </lineage>
</organism>
<dbReference type="InterPro" id="IPR001387">
    <property type="entry name" value="Cro/C1-type_HTH"/>
</dbReference>
<evidence type="ECO:0000259" key="1">
    <source>
        <dbReference type="PROSITE" id="PS50943"/>
    </source>
</evidence>
<sequence length="113" mass="12225">MAKDWAAVADAISARMDELELTQQQVASRAGVALQTVRELQHNLVERNRTARTLEAMSAALDLPRGYLGAVLRGQPLPADGQPADSAAIADLRAKLANVTERLEALEERVAHE</sequence>
<evidence type="ECO:0000313" key="3">
    <source>
        <dbReference type="Proteomes" id="UP001564626"/>
    </source>
</evidence>
<keyword evidence="3" id="KW-1185">Reference proteome</keyword>
<gene>
    <name evidence="2" type="ORF">AB8O55_16720</name>
</gene>
<dbReference type="CDD" id="cd00093">
    <property type="entry name" value="HTH_XRE"/>
    <property type="match status" value="1"/>
</dbReference>
<name>A0ABV4CIY4_9PSEU</name>